<dbReference type="EMBL" id="CP012669">
    <property type="protein sequence ID" value="ALE16026.1"/>
    <property type="molecule type" value="Genomic_DNA"/>
</dbReference>
<sequence>MFGGFAENVYAGFGALFLLPFSVGAIFTLAFGRYSPVGCLVPPVALGFGAIVLVQLGLEGMVCIAMVMPFWFVAALGGGAVALFWRYAASREGEPSEPGNRTNVIALAALPFAMIYAEEMAPPAWQDAYVTRSIELAAPAAEVWPMLSSIPDIDPGEGMNTFTHDWLGIPRPSDAHLVERDGKLVRKARWGEHIRFEEIVTEIRPGESMKWRFAFPDTSVQDHTDRHVSPDGEMLKIVGGGYHLTPMADGKTRLTLTTHYRMRSRLSWYFGWWGDRMLGDVERNVLAIIEQRVMA</sequence>
<dbReference type="InterPro" id="IPR023393">
    <property type="entry name" value="START-like_dom_sf"/>
</dbReference>
<feature type="transmembrane region" description="Helical" evidence="1">
    <location>
        <begin position="64"/>
        <end position="85"/>
    </location>
</feature>
<reference evidence="2 3" key="1">
    <citation type="submission" date="2015-09" db="EMBL/GenBank/DDBJ databases">
        <title>Complete genome sequence of a benzo[a]pyrene-degrading bacterium Altererythrobacter epoxidivorans CGMCC 1.7731T.</title>
        <authorList>
            <person name="Li Z."/>
            <person name="Cheng H."/>
            <person name="Huo Y."/>
            <person name="Xu X."/>
        </authorList>
    </citation>
    <scope>NUCLEOTIDE SEQUENCE [LARGE SCALE GENOMIC DNA]</scope>
    <source>
        <strain evidence="2 3">CGMCC 1.7731</strain>
    </source>
</reference>
<dbReference type="Proteomes" id="UP000057938">
    <property type="component" value="Chromosome"/>
</dbReference>
<evidence type="ECO:0000256" key="1">
    <source>
        <dbReference type="SAM" id="Phobius"/>
    </source>
</evidence>
<keyword evidence="3" id="KW-1185">Reference proteome</keyword>
<dbReference type="AlphaFoldDB" id="A0A0M3TA25"/>
<accession>A0A0M3TA25</accession>
<protein>
    <recommendedName>
        <fullName evidence="4">Polyketide cyclase / dehydrase and lipid transport</fullName>
    </recommendedName>
</protein>
<name>A0A0M3TA25_9SPHN</name>
<feature type="transmembrane region" description="Helical" evidence="1">
    <location>
        <begin position="12"/>
        <end position="32"/>
    </location>
</feature>
<proteinExistence type="predicted"/>
<dbReference type="PATRIC" id="fig|361183.4.peg.707"/>
<evidence type="ECO:0008006" key="4">
    <source>
        <dbReference type="Google" id="ProtNLM"/>
    </source>
</evidence>
<dbReference type="Gene3D" id="3.30.530.20">
    <property type="match status" value="1"/>
</dbReference>
<dbReference type="CDD" id="cd07812">
    <property type="entry name" value="SRPBCC"/>
    <property type="match status" value="1"/>
</dbReference>
<dbReference type="STRING" id="361183.AMC99_00721"/>
<keyword evidence="1" id="KW-0472">Membrane</keyword>
<gene>
    <name evidence="2" type="ORF">AMC99_00721</name>
</gene>
<feature type="transmembrane region" description="Helical" evidence="1">
    <location>
        <begin position="39"/>
        <end position="58"/>
    </location>
</feature>
<keyword evidence="1" id="KW-1133">Transmembrane helix</keyword>
<evidence type="ECO:0000313" key="3">
    <source>
        <dbReference type="Proteomes" id="UP000057938"/>
    </source>
</evidence>
<keyword evidence="1" id="KW-0812">Transmembrane</keyword>
<dbReference type="SUPFAM" id="SSF55961">
    <property type="entry name" value="Bet v1-like"/>
    <property type="match status" value="1"/>
</dbReference>
<dbReference type="KEGG" id="aep:AMC99_00721"/>
<evidence type="ECO:0000313" key="2">
    <source>
        <dbReference type="EMBL" id="ALE16026.1"/>
    </source>
</evidence>
<organism evidence="2 3">
    <name type="scientific">Altererythrobacter epoxidivorans</name>
    <dbReference type="NCBI Taxonomy" id="361183"/>
    <lineage>
        <taxon>Bacteria</taxon>
        <taxon>Pseudomonadati</taxon>
        <taxon>Pseudomonadota</taxon>
        <taxon>Alphaproteobacteria</taxon>
        <taxon>Sphingomonadales</taxon>
        <taxon>Erythrobacteraceae</taxon>
        <taxon>Altererythrobacter</taxon>
    </lineage>
</organism>